<feature type="transmembrane region" description="Helical" evidence="1">
    <location>
        <begin position="9"/>
        <end position="26"/>
    </location>
</feature>
<proteinExistence type="predicted"/>
<name>A0ABT9XRK0_9BACI</name>
<evidence type="ECO:0000256" key="1">
    <source>
        <dbReference type="SAM" id="Phobius"/>
    </source>
</evidence>
<organism evidence="3 4">
    <name type="scientific">Neobacillus ginsengisoli</name>
    <dbReference type="NCBI Taxonomy" id="904295"/>
    <lineage>
        <taxon>Bacteria</taxon>
        <taxon>Bacillati</taxon>
        <taxon>Bacillota</taxon>
        <taxon>Bacilli</taxon>
        <taxon>Bacillales</taxon>
        <taxon>Bacillaceae</taxon>
        <taxon>Neobacillus</taxon>
    </lineage>
</organism>
<reference evidence="3 4" key="1">
    <citation type="submission" date="2023-07" db="EMBL/GenBank/DDBJ databases">
        <title>Genomic Encyclopedia of Type Strains, Phase IV (KMG-IV): sequencing the most valuable type-strain genomes for metagenomic binning, comparative biology and taxonomic classification.</title>
        <authorList>
            <person name="Goeker M."/>
        </authorList>
    </citation>
    <scope>NUCLEOTIDE SEQUENCE [LARGE SCALE GENOMIC DNA]</scope>
    <source>
        <strain evidence="3 4">DSM 27594</strain>
    </source>
</reference>
<evidence type="ECO:0000313" key="3">
    <source>
        <dbReference type="EMBL" id="MDQ0198184.1"/>
    </source>
</evidence>
<comment type="caution">
    <text evidence="3">The sequence shown here is derived from an EMBL/GenBank/DDBJ whole genome shotgun (WGS) entry which is preliminary data.</text>
</comment>
<dbReference type="RefSeq" id="WP_370876170.1">
    <property type="nucleotide sequence ID" value="NZ_JAUSTW010000002.1"/>
</dbReference>
<feature type="transmembrane region" description="Helical" evidence="1">
    <location>
        <begin position="98"/>
        <end position="119"/>
    </location>
</feature>
<sequence>MKFGLKRKLLILVSFQFCILTISFFIHHRVTLISYINISFYISAALLFTSLLINTIHTGFFDVMSKSFTLAFSRGQNKRKFDDLPSLSELVQINPKPMLFYGTFTGLFMLIALFCYYILRT</sequence>
<feature type="transmembrane region" description="Helical" evidence="1">
    <location>
        <begin position="32"/>
        <end position="56"/>
    </location>
</feature>
<evidence type="ECO:0000313" key="4">
    <source>
        <dbReference type="Proteomes" id="UP001224122"/>
    </source>
</evidence>
<keyword evidence="4" id="KW-1185">Reference proteome</keyword>
<dbReference type="EMBL" id="JAUSTW010000002">
    <property type="protein sequence ID" value="MDQ0198184.1"/>
    <property type="molecule type" value="Genomic_DNA"/>
</dbReference>
<evidence type="ECO:0000259" key="2">
    <source>
        <dbReference type="Pfam" id="PF13038"/>
    </source>
</evidence>
<dbReference type="Pfam" id="PF13038">
    <property type="entry name" value="DUF3899"/>
    <property type="match status" value="1"/>
</dbReference>
<protein>
    <recommendedName>
        <fullName evidence="2">DUF3899 domain-containing protein</fullName>
    </recommendedName>
</protein>
<keyword evidence="1" id="KW-0812">Transmembrane</keyword>
<feature type="domain" description="DUF3899" evidence="2">
    <location>
        <begin position="36"/>
        <end position="114"/>
    </location>
</feature>
<keyword evidence="1" id="KW-0472">Membrane</keyword>
<accession>A0ABT9XRK0</accession>
<keyword evidence="1" id="KW-1133">Transmembrane helix</keyword>
<dbReference type="Proteomes" id="UP001224122">
    <property type="component" value="Unassembled WGS sequence"/>
</dbReference>
<dbReference type="InterPro" id="IPR025007">
    <property type="entry name" value="DUF3899"/>
</dbReference>
<gene>
    <name evidence="3" type="ORF">J2S10_001325</name>
</gene>